<dbReference type="Gene3D" id="3.80.10.10">
    <property type="entry name" value="Ribonuclease Inhibitor"/>
    <property type="match status" value="1"/>
</dbReference>
<organism evidence="1 2">
    <name type="scientific">Mycena citricolor</name>
    <dbReference type="NCBI Taxonomy" id="2018698"/>
    <lineage>
        <taxon>Eukaryota</taxon>
        <taxon>Fungi</taxon>
        <taxon>Dikarya</taxon>
        <taxon>Basidiomycota</taxon>
        <taxon>Agaricomycotina</taxon>
        <taxon>Agaricomycetes</taxon>
        <taxon>Agaricomycetidae</taxon>
        <taxon>Agaricales</taxon>
        <taxon>Marasmiineae</taxon>
        <taxon>Mycenaceae</taxon>
        <taxon>Mycena</taxon>
    </lineage>
</organism>
<evidence type="ECO:0000313" key="2">
    <source>
        <dbReference type="Proteomes" id="UP001295794"/>
    </source>
</evidence>
<dbReference type="Gene3D" id="1.20.1280.50">
    <property type="match status" value="1"/>
</dbReference>
<dbReference type="AlphaFoldDB" id="A0AAD2HZ63"/>
<dbReference type="PANTHER" id="PTHR38926">
    <property type="entry name" value="F-BOX DOMAIN CONTAINING PROTEIN, EXPRESSED"/>
    <property type="match status" value="1"/>
</dbReference>
<keyword evidence="2" id="KW-1185">Reference proteome</keyword>
<proteinExistence type="predicted"/>
<evidence type="ECO:0000313" key="1">
    <source>
        <dbReference type="EMBL" id="CAK5283924.1"/>
    </source>
</evidence>
<accession>A0AAD2HZ63</accession>
<dbReference type="Proteomes" id="UP001295794">
    <property type="component" value="Unassembled WGS sequence"/>
</dbReference>
<sequence>METPTHARFPPSPFADKLYTNYCPSTEEVHAIQTYLVEPRRAAAALDTEIAAAQAILDALKARRSHVGHCIDAHEALVAAVRQVPPEILQTIFVACLPERPRVDPCSAPLVLTRVCRYWREVARGTPELWSNVEIPRVDALPSALRERFEGAVASWLDCNRTRPVSISFSGAGDSAAKGGAHPNPAFCVQQLYKTAPRLRNLEITGNDVLAEAAFDLAPAQVPLLESFVARTSPSAQNLHLRDLPILSHPNLNRVWLEAAVNPRHLALPWAHLQELSLTCTHDWRSALCLTQNDVVEILSQCPKLVRCLLAITAPADSLLVNQDQPAIHLPLLEEFVIPVHKPVQVEDIQLVSLVKMLDAPALRRLCFARKGDETAKEFVHPAPEAAKTLCVAPRELGAETLVDLVKALPRVAALRLVRSPIPMFEELDDGFLAALPMLCPKLESLDCEDGTSVFSEGALCRFVQASSHLRSLNRVRPDMSLQDMDVLMA</sequence>
<dbReference type="EMBL" id="CAVNYO010000478">
    <property type="protein sequence ID" value="CAK5283924.1"/>
    <property type="molecule type" value="Genomic_DNA"/>
</dbReference>
<evidence type="ECO:0008006" key="3">
    <source>
        <dbReference type="Google" id="ProtNLM"/>
    </source>
</evidence>
<protein>
    <recommendedName>
        <fullName evidence="3">F-box domain-containing protein</fullName>
    </recommendedName>
</protein>
<dbReference type="InterPro" id="IPR032675">
    <property type="entry name" value="LRR_dom_sf"/>
</dbReference>
<name>A0AAD2HZ63_9AGAR</name>
<gene>
    <name evidence="1" type="ORF">MYCIT1_LOCUS36848</name>
</gene>
<reference evidence="1" key="1">
    <citation type="submission" date="2023-11" db="EMBL/GenBank/DDBJ databases">
        <authorList>
            <person name="De Vega J J."/>
            <person name="De Vega J J."/>
        </authorList>
    </citation>
    <scope>NUCLEOTIDE SEQUENCE</scope>
</reference>
<dbReference type="PANTHER" id="PTHR38926:SF5">
    <property type="entry name" value="F-BOX AND LEUCINE-RICH REPEAT PROTEIN 6"/>
    <property type="match status" value="1"/>
</dbReference>
<comment type="caution">
    <text evidence="1">The sequence shown here is derived from an EMBL/GenBank/DDBJ whole genome shotgun (WGS) entry which is preliminary data.</text>
</comment>